<dbReference type="Gene3D" id="1.10.10.10">
    <property type="entry name" value="Winged helix-like DNA-binding domain superfamily/Winged helix DNA-binding domain"/>
    <property type="match status" value="1"/>
</dbReference>
<keyword evidence="1" id="KW-0489">Methyltransferase</keyword>
<dbReference type="PANTHER" id="PTHR43712">
    <property type="entry name" value="PUTATIVE (AFU_ORTHOLOGUE AFUA_4G14580)-RELATED"/>
    <property type="match status" value="1"/>
</dbReference>
<dbReference type="GO" id="GO:0008168">
    <property type="term" value="F:methyltransferase activity"/>
    <property type="evidence" value="ECO:0007669"/>
    <property type="project" value="UniProtKB-KW"/>
</dbReference>
<reference evidence="2" key="1">
    <citation type="journal article" date="2015" name="Genome Announc.">
        <title>Genome sequence of the AIDS-associated pathogen Penicillium marneffei (ATCC18224) and its near taxonomic relative Talaromyces stipitatus (ATCC10500).</title>
        <authorList>
            <person name="Nierman W.C."/>
            <person name="Fedorova-Abrams N.D."/>
            <person name="Andrianopoulos A."/>
        </authorList>
    </citation>
    <scope>NUCLEOTIDE SEQUENCE [LARGE SCALE GENOMIC DNA]</scope>
    <source>
        <strain evidence="2">ATCC 18224 / CBS 334.59 / QM 7333</strain>
    </source>
</reference>
<dbReference type="Proteomes" id="UP000001294">
    <property type="component" value="Unassembled WGS sequence"/>
</dbReference>
<protein>
    <submittedName>
        <fullName evidence="1">O-methyltransferase family protein</fullName>
    </submittedName>
</protein>
<gene>
    <name evidence="1" type="ORF">PMAA_100550</name>
</gene>
<accession>B6QJJ3</accession>
<evidence type="ECO:0000313" key="1">
    <source>
        <dbReference type="EMBL" id="EEA23467.1"/>
    </source>
</evidence>
<keyword evidence="1" id="KW-0808">Transferase</keyword>
<proteinExistence type="predicted"/>
<sequence length="464" mass="50327">MSAGNLDQLQSYINELNSAAKVITDHCNPYINTGSASHISIPPNAPSEIHRARRNLLAVATRLQTLLAEPVDFIQQLASQNQLLACLQWLGEFQVLAYIPLDGVVPVRDIAELADVPETILSKVVRMMATAGFLSQPQPGGIAPTALSAQFVTKLSYLDAAMFLAETAAPVSLKMGEATRRFPRSNLPNESAYSVTFSTSQPFQAVCRQKSKLSRQWCAYLQCAEDPAESMMDILGRLDWRNVRKACMIDAGAPSTGMAMALIELYPGLHFILQVDTGVSPSGTEDFHPRIEVQKRHSGSIQAVKDAALYIVNLPALSFGTPGQSLSDRVLAELRAHLGVLRSDSSMKIILVLCLLPEPGSVIAEVEAAALARDLYRLQLGNEHEMGVAEIVEMVNNVQDNMGGLVVVNKLNLRNSATVALAIQYQANTVRLQGTQQARTGFIRNGQMMNNGMNDLVNLDSGSS</sequence>
<dbReference type="InterPro" id="IPR036388">
    <property type="entry name" value="WH-like_DNA-bd_sf"/>
</dbReference>
<dbReference type="EMBL" id="DS995902">
    <property type="protein sequence ID" value="EEA23467.1"/>
    <property type="molecule type" value="Genomic_DNA"/>
</dbReference>
<keyword evidence="2" id="KW-1185">Reference proteome</keyword>
<evidence type="ECO:0000313" key="2">
    <source>
        <dbReference type="Proteomes" id="UP000001294"/>
    </source>
</evidence>
<dbReference type="Gene3D" id="3.40.50.150">
    <property type="entry name" value="Vaccinia Virus protein VP39"/>
    <property type="match status" value="1"/>
</dbReference>
<organism evidence="1 2">
    <name type="scientific">Talaromyces marneffei (strain ATCC 18224 / CBS 334.59 / QM 7333)</name>
    <name type="common">Penicillium marneffei</name>
    <dbReference type="NCBI Taxonomy" id="441960"/>
    <lineage>
        <taxon>Eukaryota</taxon>
        <taxon>Fungi</taxon>
        <taxon>Dikarya</taxon>
        <taxon>Ascomycota</taxon>
        <taxon>Pezizomycotina</taxon>
        <taxon>Eurotiomycetes</taxon>
        <taxon>Eurotiomycetidae</taxon>
        <taxon>Eurotiales</taxon>
        <taxon>Trichocomaceae</taxon>
        <taxon>Talaromyces</taxon>
        <taxon>Talaromyces sect. Talaromyces</taxon>
    </lineage>
</organism>
<name>B6QJJ3_TALMQ</name>
<dbReference type="PhylomeDB" id="B6QJJ3"/>
<dbReference type="InterPro" id="IPR029063">
    <property type="entry name" value="SAM-dependent_MTases_sf"/>
</dbReference>
<dbReference type="OrthoDB" id="1606438at2759"/>
<dbReference type="SUPFAM" id="SSF46785">
    <property type="entry name" value="Winged helix' DNA-binding domain"/>
    <property type="match status" value="1"/>
</dbReference>
<dbReference type="InterPro" id="IPR036390">
    <property type="entry name" value="WH_DNA-bd_sf"/>
</dbReference>
<dbReference type="STRING" id="441960.B6QJJ3"/>
<dbReference type="AlphaFoldDB" id="B6QJJ3"/>
<dbReference type="GO" id="GO:0032259">
    <property type="term" value="P:methylation"/>
    <property type="evidence" value="ECO:0007669"/>
    <property type="project" value="UniProtKB-KW"/>
</dbReference>
<dbReference type="VEuPathDB" id="FungiDB:PMAA_100550"/>
<dbReference type="PANTHER" id="PTHR43712:SF15">
    <property type="entry name" value="MONODICTYPHENONE CLUSTER TRANSCRIPTIONAL COACTIVATOR MDPA"/>
    <property type="match status" value="1"/>
</dbReference>
<dbReference type="HOGENOM" id="CLU_005533_11_0_1"/>